<dbReference type="GO" id="GO:0008270">
    <property type="term" value="F:zinc ion binding"/>
    <property type="evidence" value="ECO:0007669"/>
    <property type="project" value="UniProtKB-KW"/>
</dbReference>
<evidence type="ECO:0000256" key="2">
    <source>
        <dbReference type="ARBA" id="ARBA00022771"/>
    </source>
</evidence>
<protein>
    <submittedName>
        <fullName evidence="9">Uncharacterized protein</fullName>
    </submittedName>
</protein>
<keyword evidence="10" id="KW-1185">Reference proteome</keyword>
<dbReference type="InterPro" id="IPR001870">
    <property type="entry name" value="B30.2/SPRY"/>
</dbReference>
<dbReference type="Pfam" id="PF00643">
    <property type="entry name" value="zf-B_box"/>
    <property type="match status" value="1"/>
</dbReference>
<evidence type="ECO:0000313" key="10">
    <source>
        <dbReference type="Proteomes" id="UP000316079"/>
    </source>
</evidence>
<evidence type="ECO:0000259" key="6">
    <source>
        <dbReference type="PROSITE" id="PS50089"/>
    </source>
</evidence>
<dbReference type="SMART" id="SM00449">
    <property type="entry name" value="SPRY"/>
    <property type="match status" value="1"/>
</dbReference>
<dbReference type="InterPro" id="IPR050143">
    <property type="entry name" value="TRIM/RBCC"/>
</dbReference>
<gene>
    <name evidence="9" type="ORF">DNTS_014638</name>
</gene>
<evidence type="ECO:0000259" key="7">
    <source>
        <dbReference type="PROSITE" id="PS50119"/>
    </source>
</evidence>
<dbReference type="InterPro" id="IPR003877">
    <property type="entry name" value="SPRY_dom"/>
</dbReference>
<dbReference type="InterPro" id="IPR000315">
    <property type="entry name" value="Znf_B-box"/>
</dbReference>
<dbReference type="PROSITE" id="PS00518">
    <property type="entry name" value="ZF_RING_1"/>
    <property type="match status" value="1"/>
</dbReference>
<dbReference type="SUPFAM" id="SSF49899">
    <property type="entry name" value="Concanavalin A-like lectins/glucanases"/>
    <property type="match status" value="1"/>
</dbReference>
<dbReference type="PANTHER" id="PTHR24103">
    <property type="entry name" value="E3 UBIQUITIN-PROTEIN LIGASE TRIM"/>
    <property type="match status" value="1"/>
</dbReference>
<dbReference type="InterPro" id="IPR017907">
    <property type="entry name" value="Znf_RING_CS"/>
</dbReference>
<dbReference type="SMART" id="SM00184">
    <property type="entry name" value="RING"/>
    <property type="match status" value="1"/>
</dbReference>
<dbReference type="SUPFAM" id="SSF57850">
    <property type="entry name" value="RING/U-box"/>
    <property type="match status" value="1"/>
</dbReference>
<dbReference type="Pfam" id="PF13765">
    <property type="entry name" value="PRY"/>
    <property type="match status" value="1"/>
</dbReference>
<dbReference type="InterPro" id="IPR027370">
    <property type="entry name" value="Znf-RING_euk"/>
</dbReference>
<dbReference type="InterPro" id="IPR003879">
    <property type="entry name" value="Butyrophylin_SPRY"/>
</dbReference>
<reference evidence="9 10" key="1">
    <citation type="journal article" date="2019" name="Sci. Data">
        <title>Hybrid genome assembly and annotation of Danionella translucida.</title>
        <authorList>
            <person name="Kadobianskyi M."/>
            <person name="Schulze L."/>
            <person name="Schuelke M."/>
            <person name="Judkewitz B."/>
        </authorList>
    </citation>
    <scope>NUCLEOTIDE SEQUENCE [LARGE SCALE GENOMIC DNA]</scope>
    <source>
        <strain evidence="9 10">Bolton</strain>
    </source>
</reference>
<evidence type="ECO:0000256" key="5">
    <source>
        <dbReference type="SAM" id="Coils"/>
    </source>
</evidence>
<dbReference type="Gene3D" id="2.60.120.920">
    <property type="match status" value="1"/>
</dbReference>
<dbReference type="InterPro" id="IPR043136">
    <property type="entry name" value="B30.2/SPRY_sf"/>
</dbReference>
<evidence type="ECO:0000259" key="8">
    <source>
        <dbReference type="PROSITE" id="PS50188"/>
    </source>
</evidence>
<dbReference type="InterPro" id="IPR006574">
    <property type="entry name" value="PRY"/>
</dbReference>
<dbReference type="EMBL" id="SRMA01025159">
    <property type="protein sequence ID" value="TRY98505.1"/>
    <property type="molecule type" value="Genomic_DNA"/>
</dbReference>
<feature type="domain" description="RING-type" evidence="6">
    <location>
        <begin position="64"/>
        <end position="104"/>
    </location>
</feature>
<name>A0A553R8J7_9TELE</name>
<dbReference type="SMART" id="SM00589">
    <property type="entry name" value="PRY"/>
    <property type="match status" value="1"/>
</dbReference>
<evidence type="ECO:0000256" key="3">
    <source>
        <dbReference type="ARBA" id="ARBA00022833"/>
    </source>
</evidence>
<dbReference type="InterPro" id="IPR013320">
    <property type="entry name" value="ConA-like_dom_sf"/>
</dbReference>
<feature type="coiled-coil region" evidence="5">
    <location>
        <begin position="256"/>
        <end position="297"/>
    </location>
</feature>
<dbReference type="Proteomes" id="UP000316079">
    <property type="component" value="Unassembled WGS sequence"/>
</dbReference>
<evidence type="ECO:0000313" key="9">
    <source>
        <dbReference type="EMBL" id="TRY98505.1"/>
    </source>
</evidence>
<dbReference type="AlphaFoldDB" id="A0A553R8J7"/>
<dbReference type="InterPro" id="IPR001841">
    <property type="entry name" value="Znf_RING"/>
</dbReference>
<organism evidence="9 10">
    <name type="scientific">Danionella cerebrum</name>
    <dbReference type="NCBI Taxonomy" id="2873325"/>
    <lineage>
        <taxon>Eukaryota</taxon>
        <taxon>Metazoa</taxon>
        <taxon>Chordata</taxon>
        <taxon>Craniata</taxon>
        <taxon>Vertebrata</taxon>
        <taxon>Euteleostomi</taxon>
        <taxon>Actinopterygii</taxon>
        <taxon>Neopterygii</taxon>
        <taxon>Teleostei</taxon>
        <taxon>Ostariophysi</taxon>
        <taxon>Cypriniformes</taxon>
        <taxon>Danionidae</taxon>
        <taxon>Danioninae</taxon>
        <taxon>Danionella</taxon>
    </lineage>
</organism>
<evidence type="ECO:0000256" key="1">
    <source>
        <dbReference type="ARBA" id="ARBA00022723"/>
    </source>
</evidence>
<dbReference type="SUPFAM" id="SSF57845">
    <property type="entry name" value="B-box zinc-binding domain"/>
    <property type="match status" value="1"/>
</dbReference>
<dbReference type="Pfam" id="PF13445">
    <property type="entry name" value="zf-RING_UBOX"/>
    <property type="match status" value="1"/>
</dbReference>
<keyword evidence="5" id="KW-0175">Coiled coil</keyword>
<keyword evidence="2 4" id="KW-0863">Zinc-finger</keyword>
<dbReference type="PROSITE" id="PS50119">
    <property type="entry name" value="ZF_BBOX"/>
    <property type="match status" value="1"/>
</dbReference>
<dbReference type="PROSITE" id="PS50188">
    <property type="entry name" value="B302_SPRY"/>
    <property type="match status" value="1"/>
</dbReference>
<dbReference type="OrthoDB" id="6105938at2759"/>
<accession>A0A553R8J7</accession>
<dbReference type="Gene3D" id="3.30.40.10">
    <property type="entry name" value="Zinc/RING finger domain, C3HC4 (zinc finger)"/>
    <property type="match status" value="1"/>
</dbReference>
<keyword evidence="3" id="KW-0862">Zinc</keyword>
<comment type="caution">
    <text evidence="9">The sequence shown here is derived from an EMBL/GenBank/DDBJ whole genome shotgun (WGS) entry which is preliminary data.</text>
</comment>
<dbReference type="Pfam" id="PF00622">
    <property type="entry name" value="SPRY"/>
    <property type="match status" value="1"/>
</dbReference>
<dbReference type="InterPro" id="IPR013083">
    <property type="entry name" value="Znf_RING/FYVE/PHD"/>
</dbReference>
<dbReference type="SMART" id="SM00336">
    <property type="entry name" value="BBOX"/>
    <property type="match status" value="1"/>
</dbReference>
<dbReference type="PRINTS" id="PR01407">
    <property type="entry name" value="BUTYPHLNCDUF"/>
</dbReference>
<keyword evidence="1" id="KW-0479">Metal-binding</keyword>
<proteinExistence type="predicted"/>
<dbReference type="PROSITE" id="PS50089">
    <property type="entry name" value="ZF_RING_2"/>
    <property type="match status" value="1"/>
</dbReference>
<sequence length="532" mass="59625">MIMRSSASGCRTGSVSVFLSVMSQLLSINPPLSHSRSQSGGALLEMVMVLLMEMSSLLEQSLQCPVCKEVFQEPVLLRCSHTFCRECVLRCWELGAAGVCPECRSPSDALRDPPTCNRAVKNLCEAFLRQLQEEEERGSPSEAQALCSNHSLPLELFCLEDRRLLCRACEEEAEHHGHRCSPAPDAARDLKDDLRSSLKPLQEKLGVLKSEKLTCSLRGKLIQNQAEQTESDLRKEFADLHRFLHEEEELRLTQLREEEEQKMKVLEHHIRLLNRRLVELEEVVKQSEEEIRSSDISFLKLHLQKLHGAAAGPQDQHPGSEELEKSPELQIDVAKHLGNLKSSIWRKMRSIAQSFPVVLDPNTSHPCLRLSGSLSSLRFRPSPPQPLLFPDSFESCPSVLGSEFLGSGTHCWDVEVASNRCWALGVISESAVQTRLDPPSTGLWRLGFVNGKLGQGQSGEFLMPLALQPTLRRIRVHLDWDGGKVSFLDPLTNTHLHSFSQRFGERLRPYFCSACPAQGLRILPSDAADLEP</sequence>
<dbReference type="Gene3D" id="3.30.160.60">
    <property type="entry name" value="Classic Zinc Finger"/>
    <property type="match status" value="1"/>
</dbReference>
<feature type="domain" description="B box-type" evidence="7">
    <location>
        <begin position="142"/>
        <end position="183"/>
    </location>
</feature>
<evidence type="ECO:0000256" key="4">
    <source>
        <dbReference type="PROSITE-ProRule" id="PRU00024"/>
    </source>
</evidence>
<feature type="domain" description="B30.2/SPRY" evidence="8">
    <location>
        <begin position="337"/>
        <end position="529"/>
    </location>
</feature>